<dbReference type="Proteomes" id="UP001408789">
    <property type="component" value="Unassembled WGS sequence"/>
</dbReference>
<dbReference type="AlphaFoldDB" id="A0AAP0CH08"/>
<organism evidence="1 2">
    <name type="scientific">Deinandra increscens subsp. villosa</name>
    <dbReference type="NCBI Taxonomy" id="3103831"/>
    <lineage>
        <taxon>Eukaryota</taxon>
        <taxon>Viridiplantae</taxon>
        <taxon>Streptophyta</taxon>
        <taxon>Embryophyta</taxon>
        <taxon>Tracheophyta</taxon>
        <taxon>Spermatophyta</taxon>
        <taxon>Magnoliopsida</taxon>
        <taxon>eudicotyledons</taxon>
        <taxon>Gunneridae</taxon>
        <taxon>Pentapetalae</taxon>
        <taxon>asterids</taxon>
        <taxon>campanulids</taxon>
        <taxon>Asterales</taxon>
        <taxon>Asteraceae</taxon>
        <taxon>Asteroideae</taxon>
        <taxon>Heliantheae alliance</taxon>
        <taxon>Madieae</taxon>
        <taxon>Madiinae</taxon>
        <taxon>Deinandra</taxon>
    </lineage>
</organism>
<evidence type="ECO:0008006" key="3">
    <source>
        <dbReference type="Google" id="ProtNLM"/>
    </source>
</evidence>
<dbReference type="PANTHER" id="PTHR47510:SF3">
    <property type="entry name" value="ENDO_EXONUCLEASE_PHOSPHATASE DOMAIN-CONTAINING PROTEIN"/>
    <property type="match status" value="1"/>
</dbReference>
<sequence length="229" mass="26690">MDSPHIPHPKLKVCMFGDAQHVEEAKQRCFRELLGCRDYGQRSNLREEYTKAKREAKAAVSEAKTSAFIRMYERLESKEGENFMFKIAEARERRRRDLGVVKFMKGGDGRVLVKEPDIKMRWQNYFNNLFNGGRTHIDEDVYSPAQERHQFNCYCRGISLEEVKTALRKMGRAKAVGPDNIPIEVWKCLGEDGFQWLTTLFNTIFRSGRMPDQWRTSVIVPLYKNKGDA</sequence>
<keyword evidence="2" id="KW-1185">Reference proteome</keyword>
<gene>
    <name evidence="1" type="ORF">SSX86_024975</name>
</gene>
<dbReference type="EMBL" id="JBCNJP010000025">
    <property type="protein sequence ID" value="KAK9053900.1"/>
    <property type="molecule type" value="Genomic_DNA"/>
</dbReference>
<reference evidence="1 2" key="1">
    <citation type="submission" date="2024-04" db="EMBL/GenBank/DDBJ databases">
        <title>The reference genome of an endangered Asteraceae, Deinandra increscens subsp. villosa, native to the Central Coast of California.</title>
        <authorList>
            <person name="Guilliams M."/>
            <person name="Hasenstab-Lehman K."/>
            <person name="Meyer R."/>
            <person name="Mcevoy S."/>
        </authorList>
    </citation>
    <scope>NUCLEOTIDE SEQUENCE [LARGE SCALE GENOMIC DNA]</scope>
    <source>
        <tissue evidence="1">Leaf</tissue>
    </source>
</reference>
<protein>
    <recommendedName>
        <fullName evidence="3">Reverse transcriptase</fullName>
    </recommendedName>
</protein>
<dbReference type="PANTHER" id="PTHR47510">
    <property type="entry name" value="REVERSE TRANSCRIPTASE DOMAIN-CONTAINING PROTEIN"/>
    <property type="match status" value="1"/>
</dbReference>
<accession>A0AAP0CH08</accession>
<name>A0AAP0CH08_9ASTR</name>
<proteinExistence type="predicted"/>
<comment type="caution">
    <text evidence="1">The sequence shown here is derived from an EMBL/GenBank/DDBJ whole genome shotgun (WGS) entry which is preliminary data.</text>
</comment>
<evidence type="ECO:0000313" key="2">
    <source>
        <dbReference type="Proteomes" id="UP001408789"/>
    </source>
</evidence>
<evidence type="ECO:0000313" key="1">
    <source>
        <dbReference type="EMBL" id="KAK9053900.1"/>
    </source>
</evidence>